<evidence type="ECO:0000313" key="3">
    <source>
        <dbReference type="Proteomes" id="UP000192251"/>
    </source>
</evidence>
<dbReference type="AlphaFoldDB" id="A0ABC8BV16"/>
<accession>A0ABC8BV16</accession>
<name>A0ABC8BV16_9ACTN</name>
<evidence type="ECO:0000259" key="1">
    <source>
        <dbReference type="Pfam" id="PF01636"/>
    </source>
</evidence>
<dbReference type="InterPro" id="IPR011009">
    <property type="entry name" value="Kinase-like_dom_sf"/>
</dbReference>
<dbReference type="SUPFAM" id="SSF56112">
    <property type="entry name" value="Protein kinase-like (PK-like)"/>
    <property type="match status" value="1"/>
</dbReference>
<protein>
    <submittedName>
        <fullName evidence="2">Aminoglycoside phosphotransferase</fullName>
    </submittedName>
</protein>
<dbReference type="Proteomes" id="UP000192251">
    <property type="component" value="Chromosome"/>
</dbReference>
<dbReference type="InterPro" id="IPR002575">
    <property type="entry name" value="Aminoglycoside_PTrfase"/>
</dbReference>
<organism evidence="2 3">
    <name type="scientific">Kitasatospora albolonga</name>
    <dbReference type="NCBI Taxonomy" id="68173"/>
    <lineage>
        <taxon>Bacteria</taxon>
        <taxon>Bacillati</taxon>
        <taxon>Actinomycetota</taxon>
        <taxon>Actinomycetes</taxon>
        <taxon>Kitasatosporales</taxon>
        <taxon>Streptomycetaceae</taxon>
        <taxon>Kitasatospora</taxon>
    </lineage>
</organism>
<dbReference type="EMBL" id="CP020563">
    <property type="protein sequence ID" value="ARF74314.1"/>
    <property type="molecule type" value="Genomic_DNA"/>
</dbReference>
<sequence>MTGTGWQFVKKRTADPDGGAVYVSADRERYRRTGGEALRTEAAFQRMAIGLHYPVPQVLECGEASDGTFFVVEESLGEQSLHEMALACLEDGGRELADAVVDQLVEVSTRLLSAQAGHPVDAAPDALRRWVEQAGWTHTVFAENPDFDTPRTHAALDRAMDQLDGVPLVWGHLDYGLPNVLPAGVIDWQHHGLIPLGYDVAPALDIIPFKGGAKGYVVTPAQRERYLAALDSAARAVAADPVSPHLGAFLLVKGLFFLALMRPDDPARSDKHRKWQYRRHLFLKGLEQYERTGAVDTALFPTLDDFAAGQGSADRP</sequence>
<proteinExistence type="predicted"/>
<dbReference type="Gene3D" id="3.90.1200.10">
    <property type="match status" value="1"/>
</dbReference>
<dbReference type="RefSeq" id="WP_084748236.1">
    <property type="nucleotide sequence ID" value="NZ_CP020563.1"/>
</dbReference>
<keyword evidence="3" id="KW-1185">Reference proteome</keyword>
<feature type="domain" description="Aminoglycoside phosphotransferase" evidence="1">
    <location>
        <begin position="37"/>
        <end position="231"/>
    </location>
</feature>
<gene>
    <name evidence="2" type="ORF">B7C62_20280</name>
</gene>
<dbReference type="Pfam" id="PF01636">
    <property type="entry name" value="APH"/>
    <property type="match status" value="1"/>
</dbReference>
<reference evidence="2 3" key="1">
    <citation type="submission" date="2017-04" db="EMBL/GenBank/DDBJ databases">
        <title>The complete genome sequence of Streptomyces albolongus YIM 101047, the producer of novel bafilomycins and novel odoriferous sesquiterpenoids.</title>
        <authorList>
            <person name="Yin M."/>
            <person name="Jiang Y."/>
        </authorList>
    </citation>
    <scope>NUCLEOTIDE SEQUENCE [LARGE SCALE GENOMIC DNA]</scope>
    <source>
        <strain evidence="2 3">YIM 101047</strain>
    </source>
</reference>
<evidence type="ECO:0000313" key="2">
    <source>
        <dbReference type="EMBL" id="ARF74314.1"/>
    </source>
</evidence>
<dbReference type="KEGG" id="kab:B7C62_20280"/>